<feature type="domain" description="Kazal-like" evidence="8">
    <location>
        <begin position="622"/>
        <end position="669"/>
    </location>
</feature>
<dbReference type="InterPro" id="IPR002350">
    <property type="entry name" value="Kazal_dom"/>
</dbReference>
<dbReference type="PROSITE" id="PS01286">
    <property type="entry name" value="FA58C_2"/>
    <property type="match status" value="1"/>
</dbReference>
<dbReference type="CDD" id="cd00109">
    <property type="entry name" value="Kunitz-type"/>
    <property type="match status" value="1"/>
</dbReference>
<dbReference type="PRINTS" id="PR00759">
    <property type="entry name" value="BASICPTASE"/>
</dbReference>
<dbReference type="Pfam" id="PF00754">
    <property type="entry name" value="F5_F8_type_C"/>
    <property type="match status" value="2"/>
</dbReference>
<feature type="domain" description="BPTI/Kunitz inhibitor" evidence="7">
    <location>
        <begin position="309"/>
        <end position="359"/>
    </location>
</feature>
<dbReference type="PANTHER" id="PTHR24543">
    <property type="entry name" value="MULTICOPPER OXIDASE-RELATED"/>
    <property type="match status" value="1"/>
</dbReference>
<evidence type="ECO:0000256" key="2">
    <source>
        <dbReference type="ARBA" id="ARBA00007226"/>
    </source>
</evidence>
<evidence type="ECO:0000256" key="4">
    <source>
        <dbReference type="ARBA" id="ARBA00022900"/>
    </source>
</evidence>
<name>A0AAU9WKU8_9CNID</name>
<evidence type="ECO:0000259" key="8">
    <source>
        <dbReference type="PROSITE" id="PS51465"/>
    </source>
</evidence>
<dbReference type="CDD" id="cd00104">
    <property type="entry name" value="KAZAL_FS"/>
    <property type="match status" value="1"/>
</dbReference>
<evidence type="ECO:0000313" key="9">
    <source>
        <dbReference type="EMBL" id="CAH3117542.1"/>
    </source>
</evidence>
<evidence type="ECO:0000313" key="10">
    <source>
        <dbReference type="Proteomes" id="UP001159428"/>
    </source>
</evidence>
<organism evidence="9 10">
    <name type="scientific">Pocillopora meandrina</name>
    <dbReference type="NCBI Taxonomy" id="46732"/>
    <lineage>
        <taxon>Eukaryota</taxon>
        <taxon>Metazoa</taxon>
        <taxon>Cnidaria</taxon>
        <taxon>Anthozoa</taxon>
        <taxon>Hexacorallia</taxon>
        <taxon>Scleractinia</taxon>
        <taxon>Astrocoeniina</taxon>
        <taxon>Pocilloporidae</taxon>
        <taxon>Pocillopora</taxon>
    </lineage>
</organism>
<dbReference type="InterPro" id="IPR036880">
    <property type="entry name" value="Kunitz_BPTI_sf"/>
</dbReference>
<keyword evidence="4" id="KW-0722">Serine protease inhibitor</keyword>
<dbReference type="SMART" id="SM00231">
    <property type="entry name" value="FA58C"/>
    <property type="match status" value="2"/>
</dbReference>
<feature type="non-terminal residue" evidence="9">
    <location>
        <position position="1"/>
    </location>
</feature>
<dbReference type="Pfam" id="PF07648">
    <property type="entry name" value="Kazal_2"/>
    <property type="match status" value="2"/>
</dbReference>
<dbReference type="SMART" id="SM00131">
    <property type="entry name" value="KU"/>
    <property type="match status" value="1"/>
</dbReference>
<dbReference type="Gene3D" id="4.10.410.10">
    <property type="entry name" value="Pancreatic trypsin inhibitor Kunitz domain"/>
    <property type="match status" value="1"/>
</dbReference>
<feature type="domain" description="F5/8 type C" evidence="6">
    <location>
        <begin position="128"/>
        <end position="285"/>
    </location>
</feature>
<evidence type="ECO:0000256" key="3">
    <source>
        <dbReference type="ARBA" id="ARBA00022690"/>
    </source>
</evidence>
<evidence type="ECO:0000256" key="5">
    <source>
        <dbReference type="ARBA" id="ARBA00023331"/>
    </source>
</evidence>
<dbReference type="Proteomes" id="UP001159428">
    <property type="component" value="Unassembled WGS sequence"/>
</dbReference>
<dbReference type="FunFam" id="2.60.120.260:FF:000016">
    <property type="entry name" value="Contactin-associated protein-like 4 isoform 1"/>
    <property type="match status" value="1"/>
</dbReference>
<dbReference type="GO" id="GO:0042151">
    <property type="term" value="C:nematocyst"/>
    <property type="evidence" value="ECO:0007669"/>
    <property type="project" value="UniProtKB-SubCell"/>
</dbReference>
<dbReference type="PROSITE" id="PS50022">
    <property type="entry name" value="FA58C_3"/>
    <property type="match status" value="2"/>
</dbReference>
<comment type="similarity">
    <text evidence="2">Belongs to the venom Kunitz-type family. Sea anemone type 2 potassium channel toxin subfamily.</text>
</comment>
<accession>A0AAU9WKU8</accession>
<sequence length="698" mass="79029">KLGDPKAALLPGMKPTITFKCEKPLPKIFTGEVDLYTVDFLGLDYCDARQGYLLGTLTCGHTKSFKTSELLIKDVETYKILGIARKRDKSHRLVKGCSQIRTYAARLYLHFCDPVILSNGTECIREACPMSLHVFLRKTIFPNLVSSSASDKNHTARHAWLHDIASLRSLKTPKNSWCASGNGKKAELLILDLGFRDYSISAISTQGAVTEKSWVSSYLVYLRSQHEFLYLLTDEKGNIKEFEGNKDQYSIVRHWLKPHLHAAIVVLYPTSYVGRMCMSVEIYGCRTDDISMLTPFSSKQRQREEPIRCNLPKQPGNCKASFPRWFFNKETKQCEPFSYGGCHGNLNNFLSEYDCWKGCRAFIDCKKRCHPTFSRCVNNNRSEEECECIQECPKVMKEVCGSDNVTYDNECLLKKAACEKYTEIEIVDKGPCTACTSSLGLENGQIRDKQISASSELDKQHAAKQGRVSLSSSPQDSSWCSAPTLDMGTQYLQVDLLSVHILSGFSTQGAVTENFWVSRYHARYSLDGTDWILIEGHEGRIKEFKGNTNQSSIVHHWLKPRLEARFVRFSPTSFFGQRCMRVELYGCKESHLYTDEGKICCNKKCSPFSRCVKHKGNEEKCECIQECPKAVKQVCASDNMTYDNECLLNKSACEKEEELTLVKNRACGAPLYEVNSQENLSSTLKTVYIFTLLSVIAL</sequence>
<feature type="domain" description="F5/8 type C" evidence="6">
    <location>
        <begin position="435"/>
        <end position="587"/>
    </location>
</feature>
<comment type="caution">
    <text evidence="9">The sequence shown here is derived from an EMBL/GenBank/DDBJ whole genome shotgun (WGS) entry which is preliminary data.</text>
</comment>
<feature type="non-terminal residue" evidence="9">
    <location>
        <position position="698"/>
    </location>
</feature>
<evidence type="ECO:0000259" key="6">
    <source>
        <dbReference type="PROSITE" id="PS50022"/>
    </source>
</evidence>
<gene>
    <name evidence="9" type="ORF">PMEA_00007547</name>
</gene>
<dbReference type="InterPro" id="IPR036058">
    <property type="entry name" value="Kazal_dom_sf"/>
</dbReference>
<dbReference type="FunFam" id="3.30.60.30:FF:000049">
    <property type="entry name" value="Predicted protein"/>
    <property type="match status" value="1"/>
</dbReference>
<keyword evidence="10" id="KW-1185">Reference proteome</keyword>
<dbReference type="InterPro" id="IPR000421">
    <property type="entry name" value="FA58C"/>
</dbReference>
<evidence type="ECO:0000256" key="1">
    <source>
        <dbReference type="ARBA" id="ARBA00004532"/>
    </source>
</evidence>
<feature type="domain" description="Kazal-like" evidence="8">
    <location>
        <begin position="387"/>
        <end position="434"/>
    </location>
</feature>
<dbReference type="InterPro" id="IPR002223">
    <property type="entry name" value="Kunitz_BPTI"/>
</dbReference>
<dbReference type="InterPro" id="IPR020901">
    <property type="entry name" value="Prtase_inh_Kunz-CS"/>
</dbReference>
<keyword evidence="3" id="KW-0646">Protease inhibitor</keyword>
<dbReference type="InterPro" id="IPR008979">
    <property type="entry name" value="Galactose-bd-like_sf"/>
</dbReference>
<keyword evidence="5" id="KW-0166">Nematocyst</keyword>
<dbReference type="CDD" id="cd00057">
    <property type="entry name" value="FA58C"/>
    <property type="match status" value="1"/>
</dbReference>
<dbReference type="EMBL" id="CALNXJ010000016">
    <property type="protein sequence ID" value="CAH3117542.1"/>
    <property type="molecule type" value="Genomic_DNA"/>
</dbReference>
<proteinExistence type="inferred from homology"/>
<dbReference type="Pfam" id="PF00014">
    <property type="entry name" value="Kunitz_BPTI"/>
    <property type="match status" value="1"/>
</dbReference>
<dbReference type="PROSITE" id="PS00280">
    <property type="entry name" value="BPTI_KUNITZ_1"/>
    <property type="match status" value="1"/>
</dbReference>
<dbReference type="SUPFAM" id="SSF100895">
    <property type="entry name" value="Kazal-type serine protease inhibitors"/>
    <property type="match status" value="2"/>
</dbReference>
<dbReference type="PROSITE" id="PS51465">
    <property type="entry name" value="KAZAL_2"/>
    <property type="match status" value="2"/>
</dbReference>
<dbReference type="Gene3D" id="2.60.120.260">
    <property type="entry name" value="Galactose-binding domain-like"/>
    <property type="match status" value="2"/>
</dbReference>
<dbReference type="SMART" id="SM00280">
    <property type="entry name" value="KAZAL"/>
    <property type="match status" value="2"/>
</dbReference>
<evidence type="ECO:0008006" key="11">
    <source>
        <dbReference type="Google" id="ProtNLM"/>
    </source>
</evidence>
<dbReference type="SUPFAM" id="SSF49785">
    <property type="entry name" value="Galactose-binding domain-like"/>
    <property type="match status" value="2"/>
</dbReference>
<reference evidence="9 10" key="1">
    <citation type="submission" date="2022-05" db="EMBL/GenBank/DDBJ databases">
        <authorList>
            <consortium name="Genoscope - CEA"/>
            <person name="William W."/>
        </authorList>
    </citation>
    <scope>NUCLEOTIDE SEQUENCE [LARGE SCALE GENOMIC DNA]</scope>
</reference>
<dbReference type="SUPFAM" id="SSF57362">
    <property type="entry name" value="BPTI-like"/>
    <property type="match status" value="1"/>
</dbReference>
<protein>
    <recommendedName>
        <fullName evidence="11">F5/8 type C domain-containing protein</fullName>
    </recommendedName>
</protein>
<dbReference type="GO" id="GO:0004867">
    <property type="term" value="F:serine-type endopeptidase inhibitor activity"/>
    <property type="evidence" value="ECO:0007669"/>
    <property type="project" value="UniProtKB-KW"/>
</dbReference>
<evidence type="ECO:0000259" key="7">
    <source>
        <dbReference type="PROSITE" id="PS50279"/>
    </source>
</evidence>
<dbReference type="PROSITE" id="PS50279">
    <property type="entry name" value="BPTI_KUNITZ_2"/>
    <property type="match status" value="1"/>
</dbReference>
<comment type="subcellular location">
    <subcellularLocation>
        <location evidence="1">Nematocyst</location>
    </subcellularLocation>
</comment>
<dbReference type="AlphaFoldDB" id="A0AAU9WKU8"/>
<dbReference type="Gene3D" id="3.30.60.30">
    <property type="match status" value="2"/>
</dbReference>